<dbReference type="InterPro" id="IPR026387">
    <property type="entry name" value="OMP_w_GlyGly"/>
</dbReference>
<evidence type="ECO:0000313" key="3">
    <source>
        <dbReference type="Proteomes" id="UP000199297"/>
    </source>
</evidence>
<keyword evidence="1" id="KW-0732">Signal</keyword>
<organism evidence="2 3">
    <name type="scientific">Colwellia chukchiensis</name>
    <dbReference type="NCBI Taxonomy" id="641665"/>
    <lineage>
        <taxon>Bacteria</taxon>
        <taxon>Pseudomonadati</taxon>
        <taxon>Pseudomonadota</taxon>
        <taxon>Gammaproteobacteria</taxon>
        <taxon>Alteromonadales</taxon>
        <taxon>Colwelliaceae</taxon>
        <taxon>Colwellia</taxon>
    </lineage>
</organism>
<name>A0A1H7RDX9_9GAMM</name>
<proteinExistence type="predicted"/>
<sequence length="255" mass="28018">MKKIALAVTFASILSTNVQADALGIYLGGQVWDNQASGVFGESSSQIDFNLADKKQNSFFLAFEHPLPIIPNIKIASTSLETEGETTLANDFEFEGETFREGSMVNADFNISYVDYTLYYELFDNDLLSFDFGLTGRDFDGDITVAATVNLDSGPVTQSGTLEVTEIVPMLYVATNVGLPLTGLNLYAQGNFLSFDSHTLYDYEVGVSYELIDNLAVDVNINAGYRAVKLELEDLSDLYTNIEFDGVFLGTTIHF</sequence>
<dbReference type="AlphaFoldDB" id="A0A1H7RDX9"/>
<keyword evidence="3" id="KW-1185">Reference proteome</keyword>
<protein>
    <submittedName>
        <fullName evidence="2">Outer membrane protein</fullName>
    </submittedName>
</protein>
<dbReference type="EMBL" id="FOBI01000014">
    <property type="protein sequence ID" value="SEL57627.1"/>
    <property type="molecule type" value="Genomic_DNA"/>
</dbReference>
<dbReference type="OrthoDB" id="6708408at2"/>
<dbReference type="Proteomes" id="UP000199297">
    <property type="component" value="Unassembled WGS sequence"/>
</dbReference>
<evidence type="ECO:0000313" key="2">
    <source>
        <dbReference type="EMBL" id="SEL57627.1"/>
    </source>
</evidence>
<dbReference type="STRING" id="641665.GCA_002104455_01263"/>
<accession>A0A1H7RDX9</accession>
<feature type="chain" id="PRO_5011451516" evidence="1">
    <location>
        <begin position="21"/>
        <end position="255"/>
    </location>
</feature>
<dbReference type="RefSeq" id="WP_085285636.1">
    <property type="nucleotide sequence ID" value="NZ_FOBI01000014.1"/>
</dbReference>
<reference evidence="3" key="1">
    <citation type="submission" date="2016-10" db="EMBL/GenBank/DDBJ databases">
        <authorList>
            <person name="Varghese N."/>
            <person name="Submissions S."/>
        </authorList>
    </citation>
    <scope>NUCLEOTIDE SEQUENCE [LARGE SCALE GENOMIC DNA]</scope>
    <source>
        <strain evidence="3">CGMCC 1.9127</strain>
    </source>
</reference>
<evidence type="ECO:0000256" key="1">
    <source>
        <dbReference type="SAM" id="SignalP"/>
    </source>
</evidence>
<gene>
    <name evidence="2" type="ORF">SAMN05216262_11439</name>
</gene>
<dbReference type="NCBIfam" id="TIGR04219">
    <property type="entry name" value="OMP_w_GlyGly"/>
    <property type="match status" value="1"/>
</dbReference>
<feature type="signal peptide" evidence="1">
    <location>
        <begin position="1"/>
        <end position="20"/>
    </location>
</feature>